<gene>
    <name evidence="1" type="ORF">OIU84_010672</name>
</gene>
<evidence type="ECO:0000313" key="2">
    <source>
        <dbReference type="Proteomes" id="UP001162972"/>
    </source>
</evidence>
<comment type="caution">
    <text evidence="1">The sequence shown here is derived from an EMBL/GenBank/DDBJ whole genome shotgun (WGS) entry which is preliminary data.</text>
</comment>
<keyword evidence="2" id="KW-1185">Reference proteome</keyword>
<reference evidence="1 2" key="1">
    <citation type="journal article" date="2023" name="Int. J. Mol. Sci.">
        <title>De Novo Assembly and Annotation of 11 Diverse Shrub Willow (Salix) Genomes Reveals Novel Gene Organization in Sex-Linked Regions.</title>
        <authorList>
            <person name="Hyden B."/>
            <person name="Feng K."/>
            <person name="Yates T.B."/>
            <person name="Jawdy S."/>
            <person name="Cereghino C."/>
            <person name="Smart L.B."/>
            <person name="Muchero W."/>
        </authorList>
    </citation>
    <scope>NUCLEOTIDE SEQUENCE [LARGE SCALE GENOMIC DNA]</scope>
    <source>
        <tissue evidence="1">Shoot tip</tissue>
    </source>
</reference>
<name>A0AAD6JLK5_9ROSI</name>
<organism evidence="1 2">
    <name type="scientific">Salix udensis</name>
    <dbReference type="NCBI Taxonomy" id="889485"/>
    <lineage>
        <taxon>Eukaryota</taxon>
        <taxon>Viridiplantae</taxon>
        <taxon>Streptophyta</taxon>
        <taxon>Embryophyta</taxon>
        <taxon>Tracheophyta</taxon>
        <taxon>Spermatophyta</taxon>
        <taxon>Magnoliopsida</taxon>
        <taxon>eudicotyledons</taxon>
        <taxon>Gunneridae</taxon>
        <taxon>Pentapetalae</taxon>
        <taxon>rosids</taxon>
        <taxon>fabids</taxon>
        <taxon>Malpighiales</taxon>
        <taxon>Salicaceae</taxon>
        <taxon>Saliceae</taxon>
        <taxon>Salix</taxon>
    </lineage>
</organism>
<dbReference type="EMBL" id="JAPFFJ010000016">
    <property type="protein sequence ID" value="KAJ6407210.1"/>
    <property type="molecule type" value="Genomic_DNA"/>
</dbReference>
<protein>
    <submittedName>
        <fullName evidence="1">Uncharacterized protein</fullName>
    </submittedName>
</protein>
<dbReference type="AlphaFoldDB" id="A0AAD6JLK5"/>
<sequence>MHLFKKVKIASNKHIESSAPQERLPASPLGSGQSSDQLALGCLKNKPLSTQKALMSTLAFAAKIESLMKMNQSTSGALAVSSMFDCVILHPKCFQHDLAGANRIAVESLWRSTHSNEWAGNKLDGFSGWHHSLCFAALASVWRRTGACEIVSQLMSLKSKENVNG</sequence>
<dbReference type="Proteomes" id="UP001162972">
    <property type="component" value="Chromosome 6"/>
</dbReference>
<evidence type="ECO:0000313" key="1">
    <source>
        <dbReference type="EMBL" id="KAJ6407210.1"/>
    </source>
</evidence>
<accession>A0AAD6JLK5</accession>
<proteinExistence type="predicted"/>